<evidence type="ECO:0000313" key="2">
    <source>
        <dbReference type="Proteomes" id="UP000054266"/>
    </source>
</evidence>
<dbReference type="AlphaFoldDB" id="A0A0D2FSB6"/>
<reference evidence="1 2" key="1">
    <citation type="submission" date="2015-01" db="EMBL/GenBank/DDBJ databases">
        <title>The Genome Sequence of Capronia semiimmersa CBS27337.</title>
        <authorList>
            <consortium name="The Broad Institute Genomics Platform"/>
            <person name="Cuomo C."/>
            <person name="de Hoog S."/>
            <person name="Gorbushina A."/>
            <person name="Stielow B."/>
            <person name="Teixiera M."/>
            <person name="Abouelleil A."/>
            <person name="Chapman S.B."/>
            <person name="Priest M."/>
            <person name="Young S.K."/>
            <person name="Wortman J."/>
            <person name="Nusbaum C."/>
            <person name="Birren B."/>
        </authorList>
    </citation>
    <scope>NUCLEOTIDE SEQUENCE [LARGE SCALE GENOMIC DNA]</scope>
    <source>
        <strain evidence="1 2">CBS 27337</strain>
    </source>
</reference>
<name>A0A0D2FSB6_9EURO</name>
<sequence length="214" mass="24301">MHECTEVFTDMWFRAVWPRRRESPPHLTDWTFLCLVFKYAPEFENLTRKAVFASTSTFEDNDLPLPQWVAGEIALRRVSTIDAAIDHLRDLLNSYMSDRQQCFCRQNCDAMVLGSLIKGLNARGLFPLAEAGALDIPIRELFARLRAMNVACLCETDSRQVVLNQDLNRGLKGQLESTLSKLESQVSDWKLADHLPRPAFSESSQAGSQQPKPN</sequence>
<dbReference type="Proteomes" id="UP000054266">
    <property type="component" value="Unassembled WGS sequence"/>
</dbReference>
<gene>
    <name evidence="1" type="ORF">PV04_09812</name>
</gene>
<dbReference type="HOGENOM" id="CLU_031555_2_2_1"/>
<evidence type="ECO:0000313" key="1">
    <source>
        <dbReference type="EMBL" id="KIW62924.1"/>
    </source>
</evidence>
<proteinExistence type="predicted"/>
<dbReference type="STRING" id="5601.A0A0D2FSB6"/>
<accession>A0A0D2FSB6</accession>
<protein>
    <submittedName>
        <fullName evidence="1">Uncharacterized protein</fullName>
    </submittedName>
</protein>
<dbReference type="EMBL" id="KN846962">
    <property type="protein sequence ID" value="KIW62924.1"/>
    <property type="molecule type" value="Genomic_DNA"/>
</dbReference>
<organism evidence="1 2">
    <name type="scientific">Phialophora macrospora</name>
    <dbReference type="NCBI Taxonomy" id="1851006"/>
    <lineage>
        <taxon>Eukaryota</taxon>
        <taxon>Fungi</taxon>
        <taxon>Dikarya</taxon>
        <taxon>Ascomycota</taxon>
        <taxon>Pezizomycotina</taxon>
        <taxon>Eurotiomycetes</taxon>
        <taxon>Chaetothyriomycetidae</taxon>
        <taxon>Chaetothyriales</taxon>
        <taxon>Herpotrichiellaceae</taxon>
        <taxon>Phialophora</taxon>
    </lineage>
</organism>
<keyword evidence="2" id="KW-1185">Reference proteome</keyword>